<evidence type="ECO:0000313" key="3">
    <source>
        <dbReference type="Proteomes" id="UP000054032"/>
    </source>
</evidence>
<evidence type="ECO:0000313" key="2">
    <source>
        <dbReference type="EMBL" id="EUC40467.1"/>
    </source>
</evidence>
<sequence length="49" mass="4990">ARLGWVANLLTTHRHGFAKGEGGRGEGTRGGGAGSALSLTRHGRSLFSA</sequence>
<name>W6YMF1_COCMI</name>
<dbReference type="EMBL" id="KI964163">
    <property type="protein sequence ID" value="EUC40467.1"/>
    <property type="molecule type" value="Genomic_DNA"/>
</dbReference>
<dbReference type="Proteomes" id="UP000054032">
    <property type="component" value="Unassembled WGS sequence"/>
</dbReference>
<accession>W6YMF1</accession>
<feature type="non-terminal residue" evidence="2">
    <location>
        <position position="1"/>
    </location>
</feature>
<organism evidence="2 3">
    <name type="scientific">Bipolaris oryzae ATCC 44560</name>
    <dbReference type="NCBI Taxonomy" id="930090"/>
    <lineage>
        <taxon>Eukaryota</taxon>
        <taxon>Fungi</taxon>
        <taxon>Dikarya</taxon>
        <taxon>Ascomycota</taxon>
        <taxon>Pezizomycotina</taxon>
        <taxon>Dothideomycetes</taxon>
        <taxon>Pleosporomycetidae</taxon>
        <taxon>Pleosporales</taxon>
        <taxon>Pleosporineae</taxon>
        <taxon>Pleosporaceae</taxon>
        <taxon>Bipolaris</taxon>
    </lineage>
</organism>
<gene>
    <name evidence="2" type="ORF">COCMIDRAFT_108738</name>
</gene>
<reference evidence="2 3" key="1">
    <citation type="journal article" date="2013" name="PLoS Genet.">
        <title>Comparative genome structure, secondary metabolite, and effector coding capacity across Cochliobolus pathogens.</title>
        <authorList>
            <person name="Condon B.J."/>
            <person name="Leng Y."/>
            <person name="Wu D."/>
            <person name="Bushley K.E."/>
            <person name="Ohm R.A."/>
            <person name="Otillar R."/>
            <person name="Martin J."/>
            <person name="Schackwitz W."/>
            <person name="Grimwood J."/>
            <person name="MohdZainudin N."/>
            <person name="Xue C."/>
            <person name="Wang R."/>
            <person name="Manning V.A."/>
            <person name="Dhillon B."/>
            <person name="Tu Z.J."/>
            <person name="Steffenson B.J."/>
            <person name="Salamov A."/>
            <person name="Sun H."/>
            <person name="Lowry S."/>
            <person name="LaButti K."/>
            <person name="Han J."/>
            <person name="Copeland A."/>
            <person name="Lindquist E."/>
            <person name="Barry K."/>
            <person name="Schmutz J."/>
            <person name="Baker S.E."/>
            <person name="Ciuffetti L.M."/>
            <person name="Grigoriev I.V."/>
            <person name="Zhong S."/>
            <person name="Turgeon B.G."/>
        </authorList>
    </citation>
    <scope>NUCLEOTIDE SEQUENCE [LARGE SCALE GENOMIC DNA]</scope>
    <source>
        <strain evidence="2 3">ATCC 44560</strain>
    </source>
</reference>
<dbReference type="KEGG" id="bor:COCMIDRAFT_108738"/>
<dbReference type="AlphaFoldDB" id="W6YMF1"/>
<evidence type="ECO:0000256" key="1">
    <source>
        <dbReference type="SAM" id="MobiDB-lite"/>
    </source>
</evidence>
<proteinExistence type="predicted"/>
<dbReference type="RefSeq" id="XP_007693016.1">
    <property type="nucleotide sequence ID" value="XM_007694826.1"/>
</dbReference>
<dbReference type="HOGENOM" id="CLU_3147106_0_0_1"/>
<feature type="region of interest" description="Disordered" evidence="1">
    <location>
        <begin position="16"/>
        <end position="49"/>
    </location>
</feature>
<dbReference type="GeneID" id="19119300"/>
<protein>
    <submittedName>
        <fullName evidence="2">Uncharacterized protein</fullName>
    </submittedName>
</protein>
<keyword evidence="3" id="KW-1185">Reference proteome</keyword>